<dbReference type="EMBL" id="FOJG01000001">
    <property type="protein sequence ID" value="SEW17249.1"/>
    <property type="molecule type" value="Genomic_DNA"/>
</dbReference>
<protein>
    <submittedName>
        <fullName evidence="1">Uncharacterized protein</fullName>
    </submittedName>
</protein>
<evidence type="ECO:0000313" key="1">
    <source>
        <dbReference type="EMBL" id="SEW17249.1"/>
    </source>
</evidence>
<evidence type="ECO:0000313" key="2">
    <source>
        <dbReference type="Proteomes" id="UP000199310"/>
    </source>
</evidence>
<reference evidence="2" key="1">
    <citation type="submission" date="2016-10" db="EMBL/GenBank/DDBJ databases">
        <authorList>
            <person name="Varghese N."/>
            <person name="Submissions S."/>
        </authorList>
    </citation>
    <scope>NUCLEOTIDE SEQUENCE [LARGE SCALE GENOMIC DNA]</scope>
    <source>
        <strain evidence="2">DSM 3695</strain>
    </source>
</reference>
<gene>
    <name evidence="1" type="ORF">SAMN04488122_0947</name>
</gene>
<dbReference type="Proteomes" id="UP000199310">
    <property type="component" value="Unassembled WGS sequence"/>
</dbReference>
<accession>A0A1I0PSI3</accession>
<keyword evidence="2" id="KW-1185">Reference proteome</keyword>
<name>A0A1I0PSI3_9BACT</name>
<proteinExistence type="predicted"/>
<sequence>MLIVQWQNTRM</sequence>
<organism evidence="1 2">
    <name type="scientific">Chitinophaga arvensicola</name>
    <dbReference type="NCBI Taxonomy" id="29529"/>
    <lineage>
        <taxon>Bacteria</taxon>
        <taxon>Pseudomonadati</taxon>
        <taxon>Bacteroidota</taxon>
        <taxon>Chitinophagia</taxon>
        <taxon>Chitinophagales</taxon>
        <taxon>Chitinophagaceae</taxon>
        <taxon>Chitinophaga</taxon>
    </lineage>
</organism>